<reference evidence="3" key="1">
    <citation type="submission" date="2018-06" db="EMBL/GenBank/DDBJ databases">
        <authorList>
            <person name="Zhirakovskaya E."/>
        </authorList>
    </citation>
    <scope>NUCLEOTIDE SEQUENCE</scope>
</reference>
<sequence length="239" mass="26946">MAQVAGKGFKPDRSTFSRGGHIMPDTSPYARAVQRRRSSLWPMNKFNFNENIYLGANFNDRPVALERDARLRHLYIVGQTGTGKSTLLLNLLMQDLANGRGCALLDPHGELAEAALGFLPTHRGDHLVYLNPADLTRPIGFNLLGDVPNDLRPLVADNIVAAFRHVWPQFWGPRLEHIFAHSVRTLMDVPNATLLHLPSLLQDETYRASVLPYVKDPVNAAFWNYEYSAYPARFREEAI</sequence>
<feature type="region of interest" description="Disordered" evidence="1">
    <location>
        <begin position="1"/>
        <end position="23"/>
    </location>
</feature>
<organism evidence="3">
    <name type="scientific">hydrothermal vent metagenome</name>
    <dbReference type="NCBI Taxonomy" id="652676"/>
    <lineage>
        <taxon>unclassified sequences</taxon>
        <taxon>metagenomes</taxon>
        <taxon>ecological metagenomes</taxon>
    </lineage>
</organism>
<dbReference type="Pfam" id="PF01935">
    <property type="entry name" value="DUF87"/>
    <property type="match status" value="1"/>
</dbReference>
<feature type="non-terminal residue" evidence="3">
    <location>
        <position position="239"/>
    </location>
</feature>
<feature type="domain" description="Helicase HerA central" evidence="2">
    <location>
        <begin position="71"/>
        <end position="133"/>
    </location>
</feature>
<dbReference type="SUPFAM" id="SSF52540">
    <property type="entry name" value="P-loop containing nucleoside triphosphate hydrolases"/>
    <property type="match status" value="1"/>
</dbReference>
<accession>A0A3B0TYG8</accession>
<dbReference type="InterPro" id="IPR002789">
    <property type="entry name" value="HerA_central"/>
</dbReference>
<proteinExistence type="predicted"/>
<evidence type="ECO:0000259" key="2">
    <source>
        <dbReference type="Pfam" id="PF01935"/>
    </source>
</evidence>
<dbReference type="InterPro" id="IPR027417">
    <property type="entry name" value="P-loop_NTPase"/>
</dbReference>
<dbReference type="EMBL" id="UOEO01000066">
    <property type="protein sequence ID" value="VAW17199.1"/>
    <property type="molecule type" value="Genomic_DNA"/>
</dbReference>
<dbReference type="AlphaFoldDB" id="A0A3B0TYG8"/>
<evidence type="ECO:0000313" key="3">
    <source>
        <dbReference type="EMBL" id="VAW17199.1"/>
    </source>
</evidence>
<dbReference type="Gene3D" id="3.40.50.300">
    <property type="entry name" value="P-loop containing nucleotide triphosphate hydrolases"/>
    <property type="match status" value="1"/>
</dbReference>
<evidence type="ECO:0000256" key="1">
    <source>
        <dbReference type="SAM" id="MobiDB-lite"/>
    </source>
</evidence>
<gene>
    <name evidence="3" type="ORF">MNBD_ALPHA12-1635</name>
</gene>
<protein>
    <recommendedName>
        <fullName evidence="2">Helicase HerA central domain-containing protein</fullName>
    </recommendedName>
</protein>
<name>A0A3B0TYG8_9ZZZZ</name>